<evidence type="ECO:0000259" key="2">
    <source>
        <dbReference type="Pfam" id="PF12736"/>
    </source>
</evidence>
<dbReference type="Ensembl" id="ENSPMRT00000025689.1">
    <property type="protein sequence ID" value="ENSPMRP00000024223.1"/>
    <property type="gene ID" value="ENSPMRG00000015658.1"/>
</dbReference>
<dbReference type="AlphaFoldDB" id="A0A670JHQ9"/>
<reference evidence="3 4" key="1">
    <citation type="journal article" date="2019" name="Proc. Natl. Acad. Sci. U.S.A.">
        <title>Regulatory changes in pterin and carotenoid genes underlie balanced color polymorphisms in the wall lizard.</title>
        <authorList>
            <person name="Andrade P."/>
            <person name="Pinho C."/>
            <person name="Perez I de Lanuza G."/>
            <person name="Afonso S."/>
            <person name="Brejcha J."/>
            <person name="Rubin C.J."/>
            <person name="Wallerman O."/>
            <person name="Pereira P."/>
            <person name="Sabatino S.J."/>
            <person name="Bellati A."/>
            <person name="Pellitteri-Rosa D."/>
            <person name="Bosakova Z."/>
            <person name="Bunikis I."/>
            <person name="Carretero M.A."/>
            <person name="Feiner N."/>
            <person name="Marsik P."/>
            <person name="Pauperio F."/>
            <person name="Salvi D."/>
            <person name="Soler L."/>
            <person name="While G.M."/>
            <person name="Uller T."/>
            <person name="Font E."/>
            <person name="Andersson L."/>
            <person name="Carneiro M."/>
        </authorList>
    </citation>
    <scope>NUCLEOTIDE SEQUENCE</scope>
</reference>
<dbReference type="GO" id="GO:0005634">
    <property type="term" value="C:nucleus"/>
    <property type="evidence" value="ECO:0007669"/>
    <property type="project" value="TreeGrafter"/>
</dbReference>
<evidence type="ECO:0000256" key="1">
    <source>
        <dbReference type="ARBA" id="ARBA00006414"/>
    </source>
</evidence>
<dbReference type="Proteomes" id="UP000472272">
    <property type="component" value="Chromosome 8"/>
</dbReference>
<feature type="domain" description="CABIT" evidence="2">
    <location>
        <begin position="18"/>
        <end position="77"/>
    </location>
</feature>
<dbReference type="InterPro" id="IPR025946">
    <property type="entry name" value="CABIT_dom"/>
</dbReference>
<dbReference type="GeneTree" id="ENSGT00530000063770"/>
<sequence>MDSVSFHQYICDLDLCSLPRVVKICSGVYFQGSVYEVSGNECCLSTGDLMKIIDVQLQNISCKNVENGHIYELPLDFKAAASSRLGRLGGGKSVIWFAFARRGACVHICQNVYSGNIPS</sequence>
<dbReference type="InterPro" id="IPR039671">
    <property type="entry name" value="THEMIS"/>
</dbReference>
<dbReference type="Pfam" id="PF12736">
    <property type="entry name" value="CABIT"/>
    <property type="match status" value="1"/>
</dbReference>
<keyword evidence="4" id="KW-1185">Reference proteome</keyword>
<name>A0A670JHQ9_PODMU</name>
<evidence type="ECO:0000313" key="4">
    <source>
        <dbReference type="Proteomes" id="UP000472272"/>
    </source>
</evidence>
<reference evidence="3" key="3">
    <citation type="submission" date="2025-09" db="UniProtKB">
        <authorList>
            <consortium name="Ensembl"/>
        </authorList>
    </citation>
    <scope>IDENTIFICATION</scope>
</reference>
<accession>A0A670JHQ9</accession>
<proteinExistence type="inferred from homology"/>
<evidence type="ECO:0000313" key="3">
    <source>
        <dbReference type="Ensembl" id="ENSPMRP00000024223.1"/>
    </source>
</evidence>
<organism evidence="3 4">
    <name type="scientific">Podarcis muralis</name>
    <name type="common">Wall lizard</name>
    <name type="synonym">Lacerta muralis</name>
    <dbReference type="NCBI Taxonomy" id="64176"/>
    <lineage>
        <taxon>Eukaryota</taxon>
        <taxon>Metazoa</taxon>
        <taxon>Chordata</taxon>
        <taxon>Craniata</taxon>
        <taxon>Vertebrata</taxon>
        <taxon>Euteleostomi</taxon>
        <taxon>Lepidosauria</taxon>
        <taxon>Squamata</taxon>
        <taxon>Bifurcata</taxon>
        <taxon>Unidentata</taxon>
        <taxon>Episquamata</taxon>
        <taxon>Laterata</taxon>
        <taxon>Lacertibaenia</taxon>
        <taxon>Lacertidae</taxon>
        <taxon>Podarcis</taxon>
    </lineage>
</organism>
<comment type="similarity">
    <text evidence="1">Belongs to the themis family.</text>
</comment>
<dbReference type="PANTHER" id="PTHR15215">
    <property type="entry name" value="CABIT DOMAIN-CONTAINING PROTEIN"/>
    <property type="match status" value="1"/>
</dbReference>
<reference evidence="3" key="2">
    <citation type="submission" date="2025-08" db="UniProtKB">
        <authorList>
            <consortium name="Ensembl"/>
        </authorList>
    </citation>
    <scope>IDENTIFICATION</scope>
</reference>
<dbReference type="PANTHER" id="PTHR15215:SF2">
    <property type="entry name" value="PROTEIN THEMIS2"/>
    <property type="match status" value="1"/>
</dbReference>
<dbReference type="GO" id="GO:0005737">
    <property type="term" value="C:cytoplasm"/>
    <property type="evidence" value="ECO:0007669"/>
    <property type="project" value="TreeGrafter"/>
</dbReference>
<protein>
    <recommendedName>
        <fullName evidence="2">CABIT domain-containing protein</fullName>
    </recommendedName>
</protein>
<dbReference type="GO" id="GO:0050852">
    <property type="term" value="P:T cell receptor signaling pathway"/>
    <property type="evidence" value="ECO:0007669"/>
    <property type="project" value="TreeGrafter"/>
</dbReference>